<dbReference type="NCBIfam" id="TIGR00306">
    <property type="entry name" value="apgM"/>
    <property type="match status" value="1"/>
</dbReference>
<organism evidence="7 8">
    <name type="scientific">Candidatus Nephthysia bennettiae</name>
    <dbReference type="NCBI Taxonomy" id="3127016"/>
    <lineage>
        <taxon>Bacteria</taxon>
        <taxon>Bacillati</taxon>
        <taxon>Candidatus Dormiibacterota</taxon>
        <taxon>Candidatus Dormibacteria</taxon>
        <taxon>Candidatus Dormibacterales</taxon>
        <taxon>Candidatus Dormibacteraceae</taxon>
        <taxon>Candidatus Nephthysia</taxon>
    </lineage>
</organism>
<name>A0A934K2V5_9BACT</name>
<comment type="caution">
    <text evidence="7">The sequence shown here is derived from an EMBL/GenBank/DDBJ whole genome shotgun (WGS) entry which is preliminary data.</text>
</comment>
<dbReference type="Pfam" id="PF10143">
    <property type="entry name" value="PhosphMutase"/>
    <property type="match status" value="1"/>
</dbReference>
<evidence type="ECO:0000313" key="8">
    <source>
        <dbReference type="Proteomes" id="UP000612893"/>
    </source>
</evidence>
<evidence type="ECO:0000259" key="6">
    <source>
        <dbReference type="Pfam" id="PF01676"/>
    </source>
</evidence>
<comment type="catalytic activity">
    <reaction evidence="1">
        <text>(2R)-2-phosphoglycerate = (2R)-3-phosphoglycerate</text>
        <dbReference type="Rhea" id="RHEA:15901"/>
        <dbReference type="ChEBI" id="CHEBI:58272"/>
        <dbReference type="ChEBI" id="CHEBI:58289"/>
        <dbReference type="EC" id="5.4.2.12"/>
    </reaction>
</comment>
<evidence type="ECO:0000256" key="4">
    <source>
        <dbReference type="ARBA" id="ARBA00005524"/>
    </source>
</evidence>
<dbReference type="InterPro" id="IPR042253">
    <property type="entry name" value="Pglycerate_mutase_ApgM_sf"/>
</dbReference>
<dbReference type="AlphaFoldDB" id="A0A934K2V5"/>
<dbReference type="Proteomes" id="UP000612893">
    <property type="component" value="Unassembled WGS sequence"/>
</dbReference>
<comment type="similarity">
    <text evidence="4">Belongs to the BPG-independent phosphoglycerate mutase family. A-PGAM subfamily.</text>
</comment>
<dbReference type="Gene3D" id="3.30.70.2130">
    <property type="entry name" value="Metalloenzyme domain"/>
    <property type="match status" value="1"/>
</dbReference>
<dbReference type="InterPro" id="IPR004456">
    <property type="entry name" value="Pglycerate_mutase_ApgM"/>
</dbReference>
<dbReference type="CDD" id="cd16011">
    <property type="entry name" value="iPGM_like"/>
    <property type="match status" value="1"/>
</dbReference>
<dbReference type="PIRSF" id="PIRSF006392">
    <property type="entry name" value="IPGAM_arch"/>
    <property type="match status" value="1"/>
</dbReference>
<dbReference type="InterPro" id="IPR017850">
    <property type="entry name" value="Alkaline_phosphatase_core_sf"/>
</dbReference>
<dbReference type="EMBL" id="JAEKNR010000083">
    <property type="protein sequence ID" value="MBJ7597884.1"/>
    <property type="molecule type" value="Genomic_DNA"/>
</dbReference>
<dbReference type="GO" id="GO:0046872">
    <property type="term" value="F:metal ion binding"/>
    <property type="evidence" value="ECO:0007669"/>
    <property type="project" value="InterPro"/>
</dbReference>
<comment type="pathway">
    <text evidence="3">Carbohydrate degradation.</text>
</comment>
<proteinExistence type="inferred from homology"/>
<evidence type="ECO:0000256" key="3">
    <source>
        <dbReference type="ARBA" id="ARBA00004921"/>
    </source>
</evidence>
<protein>
    <submittedName>
        <fullName evidence="7">2,3-bisphosphoglycerate-independent phosphoglycerate mutase</fullName>
        <ecNumber evidence="7">5.4.2.12</ecNumber>
    </submittedName>
</protein>
<comment type="function">
    <text evidence="2">Catalyzes the interconversion of 2-phosphoglycerate and 3-phosphoglycerate.</text>
</comment>
<keyword evidence="5" id="KW-0324">Glycolysis</keyword>
<gene>
    <name evidence="7" type="primary">apgM</name>
    <name evidence="7" type="ORF">JF922_07330</name>
</gene>
<dbReference type="GO" id="GO:0004619">
    <property type="term" value="F:phosphoglycerate mutase activity"/>
    <property type="evidence" value="ECO:0007669"/>
    <property type="project" value="UniProtKB-EC"/>
</dbReference>
<dbReference type="Gene3D" id="3.40.720.10">
    <property type="entry name" value="Alkaline Phosphatase, subunit A"/>
    <property type="match status" value="2"/>
</dbReference>
<evidence type="ECO:0000256" key="1">
    <source>
        <dbReference type="ARBA" id="ARBA00000370"/>
    </source>
</evidence>
<dbReference type="GO" id="GO:0006096">
    <property type="term" value="P:glycolytic process"/>
    <property type="evidence" value="ECO:0007669"/>
    <property type="project" value="UniProtKB-KW"/>
</dbReference>
<dbReference type="PANTHER" id="PTHR31209:SF0">
    <property type="entry name" value="METALLOENZYME DOMAIN-CONTAINING PROTEIN"/>
    <property type="match status" value="1"/>
</dbReference>
<dbReference type="SUPFAM" id="SSF53649">
    <property type="entry name" value="Alkaline phosphatase-like"/>
    <property type="match status" value="1"/>
</dbReference>
<evidence type="ECO:0000256" key="5">
    <source>
        <dbReference type="ARBA" id="ARBA00023152"/>
    </source>
</evidence>
<keyword evidence="8" id="KW-1185">Reference proteome</keyword>
<dbReference type="EC" id="5.4.2.12" evidence="7"/>
<accession>A0A934K2V5</accession>
<dbReference type="PANTHER" id="PTHR31209">
    <property type="entry name" value="COFACTOR-INDEPENDENT PHOSPHOGLYCERATE MUTASE"/>
    <property type="match status" value="1"/>
</dbReference>
<keyword evidence="7" id="KW-0413">Isomerase</keyword>
<evidence type="ECO:0000313" key="7">
    <source>
        <dbReference type="EMBL" id="MBJ7597884.1"/>
    </source>
</evidence>
<dbReference type="RefSeq" id="WP_338200466.1">
    <property type="nucleotide sequence ID" value="NZ_JAEKNR010000083.1"/>
</dbReference>
<reference evidence="7" key="1">
    <citation type="submission" date="2020-10" db="EMBL/GenBank/DDBJ databases">
        <title>Ca. Dormibacterota MAGs.</title>
        <authorList>
            <person name="Montgomery K."/>
        </authorList>
    </citation>
    <scope>NUCLEOTIDE SEQUENCE [LARGE SCALE GENOMIC DNA]</scope>
    <source>
        <strain evidence="7">SC8812_S17_10</strain>
    </source>
</reference>
<dbReference type="Pfam" id="PF01676">
    <property type="entry name" value="Metalloenzyme"/>
    <property type="match status" value="1"/>
</dbReference>
<sequence length="421" mass="45425">MRKILYVVLDGLGDRPVPALGGRTPLEAADTPHLDALAERGQTGLMDAIGPGIAPESDAAVMSILGYDVERFYTGRGPLESYGAGLEVQDGDLAWRANFGTVDPEWTIVDRRVGRNLSDAEAGELATAVQSEVQLEGASFQFRHTLGHRACLVIRRPGGALSGQVDNCDPAYQRHGAFSVALADPGRKVLEARPLDGSEAAMAGAELTNEFMRKTYEVLSAHPVNRRRTAEGKMPGNMILLRDAGDRLPRMPSFQERFGIRFASLVEMPVEIGIASLLGMGQVPVASTAEDPERGYSDWAAKTLASLEDWDGLYVHLKGPDVPGHDGDAEAKRRSVEQIDSFYFGPLMRRLDGEEFVVAVTADHSTPCELKAHSDDPVPVLVCGGLEPEGAEGFGETEARNGWLGRLRGQDLVPKLVSLSK</sequence>
<feature type="domain" description="Metalloenzyme" evidence="6">
    <location>
        <begin position="3"/>
        <end position="412"/>
    </location>
</feature>
<evidence type="ECO:0000256" key="2">
    <source>
        <dbReference type="ARBA" id="ARBA00002315"/>
    </source>
</evidence>
<dbReference type="InterPro" id="IPR006124">
    <property type="entry name" value="Metalloenzyme"/>
</dbReference>